<gene>
    <name evidence="1" type="ORF">MCOR_35609</name>
</gene>
<sequence length="607" mass="69556">MQQYLVTVLSHRNEVIVHIRFLTDDRLKYECKDVAYENGIEAVSPSAEGNFKGLCYDGQRKFVSKYFHHLSPDLKVGCFDIFILYHDDDYKEVDKFRIDLSNIKLSNGRQIQAVLSNGEELISLAGGELETLEETFQRCTFCFIYLSSVFVSDSWCKLKSQSCFIETIDNEEKKWCVIPVVTAQRPKLKFRIPFGLNTLKEIKYYPSNKLFVCCVQALLNSRINEREDRELKLHHIRYAYLVEKISSIPLPEFKNCQSISHLEKSIAALDCSKQIQSYKSNEQAESTICINTDLEIDGSTARFSKSACARQCCDFATKSVKTTNSSNFLKKCDDKDLMRNWRIIVEASRSVGFIRDPNCTGTGFRVGSKYFATARHVVVSMTATNDIIDIKKLRSRNCYVEFEYLSPNQKQNPENLFHFTDIVYENAELDVIILQLSEEKNKPFPPPISMISEIQNDSLLYIISHPNGLPQMSDPKIELYKLQKDDVKNSKEWAASKGIDVQNEYSDIENKDKILFHCASKHGASGALGIMVDKRSNEPHGVLMLLRGYPNFLYENISFTDADKTNFLIVEQGVLLSSVYDDIKSQEKYNDLVEDINDSLHDLDNID</sequence>
<protein>
    <submittedName>
        <fullName evidence="1">Uncharacterized protein</fullName>
    </submittedName>
</protein>
<name>A0A6J8D333_MYTCO</name>
<evidence type="ECO:0000313" key="1">
    <source>
        <dbReference type="EMBL" id="CAC5401534.1"/>
    </source>
</evidence>
<dbReference type="Gene3D" id="3.40.50.10140">
    <property type="entry name" value="Toll/interleukin-1 receptor homology (TIR) domain"/>
    <property type="match status" value="1"/>
</dbReference>
<keyword evidence="2" id="KW-1185">Reference proteome</keyword>
<dbReference type="InterPro" id="IPR009003">
    <property type="entry name" value="Peptidase_S1_PA"/>
</dbReference>
<proteinExistence type="predicted"/>
<accession>A0A6J8D333</accession>
<organism evidence="1 2">
    <name type="scientific">Mytilus coruscus</name>
    <name type="common">Sea mussel</name>
    <dbReference type="NCBI Taxonomy" id="42192"/>
    <lineage>
        <taxon>Eukaryota</taxon>
        <taxon>Metazoa</taxon>
        <taxon>Spiralia</taxon>
        <taxon>Lophotrochozoa</taxon>
        <taxon>Mollusca</taxon>
        <taxon>Bivalvia</taxon>
        <taxon>Autobranchia</taxon>
        <taxon>Pteriomorphia</taxon>
        <taxon>Mytilida</taxon>
        <taxon>Mytiloidea</taxon>
        <taxon>Mytilidae</taxon>
        <taxon>Mytilinae</taxon>
        <taxon>Mytilus</taxon>
    </lineage>
</organism>
<dbReference type="OrthoDB" id="6162130at2759"/>
<dbReference type="Gene3D" id="2.40.10.10">
    <property type="entry name" value="Trypsin-like serine proteases"/>
    <property type="match status" value="1"/>
</dbReference>
<dbReference type="Pfam" id="PF13365">
    <property type="entry name" value="Trypsin_2"/>
    <property type="match status" value="1"/>
</dbReference>
<dbReference type="EMBL" id="CACVKT020006442">
    <property type="protein sequence ID" value="CAC5401534.1"/>
    <property type="molecule type" value="Genomic_DNA"/>
</dbReference>
<dbReference type="InterPro" id="IPR043504">
    <property type="entry name" value="Peptidase_S1_PA_chymotrypsin"/>
</dbReference>
<dbReference type="PANTHER" id="PTHR14389:SF3">
    <property type="entry name" value="PROTEIN FAM111A-LIKE"/>
    <property type="match status" value="1"/>
</dbReference>
<dbReference type="SUPFAM" id="SSF50494">
    <property type="entry name" value="Trypsin-like serine proteases"/>
    <property type="match status" value="1"/>
</dbReference>
<dbReference type="AlphaFoldDB" id="A0A6J8D333"/>
<dbReference type="InterPro" id="IPR035897">
    <property type="entry name" value="Toll_tir_struct_dom_sf"/>
</dbReference>
<dbReference type="PANTHER" id="PTHR14389">
    <property type="entry name" value="SI:CH1073-475A24.1"/>
    <property type="match status" value="1"/>
</dbReference>
<dbReference type="Proteomes" id="UP000507470">
    <property type="component" value="Unassembled WGS sequence"/>
</dbReference>
<evidence type="ECO:0000313" key="2">
    <source>
        <dbReference type="Proteomes" id="UP000507470"/>
    </source>
</evidence>
<reference evidence="1 2" key="1">
    <citation type="submission" date="2020-06" db="EMBL/GenBank/DDBJ databases">
        <authorList>
            <person name="Li R."/>
            <person name="Bekaert M."/>
        </authorList>
    </citation>
    <scope>NUCLEOTIDE SEQUENCE [LARGE SCALE GENOMIC DNA]</scope>
    <source>
        <strain evidence="2">wild</strain>
    </source>
</reference>